<reference evidence="1" key="1">
    <citation type="journal article" date="2022" name="bioRxiv">
        <title>Energy transfer in ubiquitous rhodopsin pumps with xanthophyll antennas.</title>
        <authorList>
            <person name="Chazan A."/>
            <person name="Das I."/>
            <person name="Fujiwara T."/>
            <person name="Murakoshi S."/>
            <person name="Shihoya W."/>
            <person name="Rozenberg A."/>
            <person name="Molina-Marquez A."/>
            <person name="Larom S."/>
            <person name="Pushkarev A."/>
            <person name="Malakar P."/>
            <person name="Ruhman S."/>
            <person name="Hasegawa M."/>
            <person name="Tsukamoto Y."/>
            <person name="Ishizuka T."/>
            <person name="Konno M."/>
            <person name="Nagata T."/>
            <person name="Inoue K."/>
            <person name="Mizuno Y."/>
            <person name="Katayama K."/>
            <person name="Abe-Yoshizumi R."/>
            <person name="Kandori H."/>
            <person name="Leon R.M."/>
            <person name="Yoshizawa S."/>
            <person name="Sheves M."/>
            <person name="Nureki O."/>
            <person name="Beja O."/>
        </authorList>
    </citation>
    <scope>NUCLEOTIDE SEQUENCE</scope>
</reference>
<protein>
    <submittedName>
        <fullName evidence="1">Uncharacterized protein</fullName>
    </submittedName>
</protein>
<gene>
    <name evidence="1" type="ORF">tmp_000020</name>
</gene>
<name>A0A977T6V2_9BACT</name>
<accession>A0A977T6V2</accession>
<proteinExistence type="predicted"/>
<evidence type="ECO:0000313" key="1">
    <source>
        <dbReference type="EMBL" id="UXP70941.1"/>
    </source>
</evidence>
<dbReference type="EMBL" id="OP056329">
    <property type="protein sequence ID" value="UXP70941.1"/>
    <property type="molecule type" value="Genomic_DNA"/>
</dbReference>
<sequence>MALDFFKLTPAELKQSYKYSIPPLTSLYLCKTDYPLHHTGDVILPQRTNWVSPSLKALGQNKKFVVANPVWDGKHDSVKSESFEENDSFFIGFGFSDQCYLIKRDTFRQPIYNEWNDASSRYPDYGMWGFERRIDSWMRNHDFHRLTYKFASYRHDSFPKNIWRQRLEVFFGTRDER</sequence>
<organism evidence="1">
    <name type="scientific">uncultured Bdellovibrionales bacterium</name>
    <dbReference type="NCBI Taxonomy" id="395355"/>
    <lineage>
        <taxon>Bacteria</taxon>
        <taxon>Pseudomonadati</taxon>
        <taxon>Bdellovibrionota</taxon>
        <taxon>Bdellovibrionia</taxon>
        <taxon>Bdellovibrionales</taxon>
        <taxon>environmental samples</taxon>
    </lineage>
</organism>
<dbReference type="AlphaFoldDB" id="A0A977T6V2"/>